<protein>
    <submittedName>
        <fullName evidence="1">Uncharacterized protein</fullName>
    </submittedName>
</protein>
<evidence type="ECO:0000313" key="2">
    <source>
        <dbReference type="Proteomes" id="UP000245695"/>
    </source>
</evidence>
<proteinExistence type="predicted"/>
<keyword evidence="2" id="KW-1185">Reference proteome</keyword>
<sequence length="167" mass="19734">MRIEAMEVNTNKKDILKYILKKMPLMSRVLQFNMLIKDIHLEYVEIKVLSYEIISKERSIGIFRNKISTYKITMLVNTYNGYSESVNIIPSTISKYVDKSYIKRSKISEEYMVENVKCEIMGFLKNKKSKLEIEKVNLQDINIKEVKSIYKPYWVANFRGKNILIDA</sequence>
<evidence type="ECO:0000313" key="1">
    <source>
        <dbReference type="EMBL" id="CEI73478.1"/>
    </source>
</evidence>
<accession>A0A2P2BT02</accession>
<dbReference type="AlphaFoldDB" id="A0A2P2BT02"/>
<dbReference type="KEGG" id="rhom:FRIFI_1949"/>
<organism evidence="1 2">
    <name type="scientific">Romboutsia hominis</name>
    <dbReference type="NCBI Taxonomy" id="1507512"/>
    <lineage>
        <taxon>Bacteria</taxon>
        <taxon>Bacillati</taxon>
        <taxon>Bacillota</taxon>
        <taxon>Clostridia</taxon>
        <taxon>Peptostreptococcales</taxon>
        <taxon>Peptostreptococcaceae</taxon>
        <taxon>Romboutsia</taxon>
    </lineage>
</organism>
<reference evidence="1 2" key="1">
    <citation type="submission" date="2014-09" db="EMBL/GenBank/DDBJ databases">
        <authorList>
            <person name="Hornung B.V."/>
        </authorList>
    </citation>
    <scope>NUCLEOTIDE SEQUENCE [LARGE SCALE GENOMIC DNA]</scope>
    <source>
        <strain evidence="1 2">FRIFI</strain>
    </source>
</reference>
<dbReference type="RefSeq" id="WP_166505740.1">
    <property type="nucleotide sequence ID" value="NZ_LN650648.1"/>
</dbReference>
<dbReference type="Proteomes" id="UP000245695">
    <property type="component" value="Chromosome 1"/>
</dbReference>
<name>A0A2P2BT02_9FIRM</name>
<dbReference type="EMBL" id="LN650648">
    <property type="protein sequence ID" value="CEI73478.1"/>
    <property type="molecule type" value="Genomic_DNA"/>
</dbReference>
<gene>
    <name evidence="1" type="ORF">FRIFI_1949</name>
</gene>